<dbReference type="Proteomes" id="UP000198923">
    <property type="component" value="Unassembled WGS sequence"/>
</dbReference>
<keyword evidence="1" id="KW-0805">Transcription regulation</keyword>
<evidence type="ECO:0000313" key="6">
    <source>
        <dbReference type="Proteomes" id="UP000198923"/>
    </source>
</evidence>
<dbReference type="SUPFAM" id="SSF46785">
    <property type="entry name" value="Winged helix' DNA-binding domain"/>
    <property type="match status" value="1"/>
</dbReference>
<sequence length="213" mass="23084">MPGDRIATKDELRQDTGLARATVSEAVRLLQSQGRVVVRPGPGGGLFVAPTDPVVRLGQTLLAVHSEPVTVADAVAVRDSLEPLVAADAARHRSARDIADLRVLLDAMSDAVADPERFLRANWRLHERIAQIVANKVLQTIYIGLAQFIQDQALAVSHDLSPHEHAVYKQHRLHLHVDLVQAIISGDPDQAELAARAHTLDYRSGAPIAAEVD</sequence>
<evidence type="ECO:0000256" key="3">
    <source>
        <dbReference type="ARBA" id="ARBA00023163"/>
    </source>
</evidence>
<keyword evidence="2 5" id="KW-0238">DNA-binding</keyword>
<gene>
    <name evidence="5" type="ORF">SAMN05421505_119101</name>
</gene>
<dbReference type="InterPro" id="IPR008920">
    <property type="entry name" value="TF_FadR/GntR_C"/>
</dbReference>
<dbReference type="GO" id="GO:0003700">
    <property type="term" value="F:DNA-binding transcription factor activity"/>
    <property type="evidence" value="ECO:0007669"/>
    <property type="project" value="InterPro"/>
</dbReference>
<evidence type="ECO:0000259" key="4">
    <source>
        <dbReference type="PROSITE" id="PS50949"/>
    </source>
</evidence>
<evidence type="ECO:0000256" key="1">
    <source>
        <dbReference type="ARBA" id="ARBA00023015"/>
    </source>
</evidence>
<dbReference type="InterPro" id="IPR036390">
    <property type="entry name" value="WH_DNA-bd_sf"/>
</dbReference>
<accession>A0A1G8E3V8</accession>
<organism evidence="5 6">
    <name type="scientific">Sinosporangium album</name>
    <dbReference type="NCBI Taxonomy" id="504805"/>
    <lineage>
        <taxon>Bacteria</taxon>
        <taxon>Bacillati</taxon>
        <taxon>Actinomycetota</taxon>
        <taxon>Actinomycetes</taxon>
        <taxon>Streptosporangiales</taxon>
        <taxon>Streptosporangiaceae</taxon>
        <taxon>Sinosporangium</taxon>
    </lineage>
</organism>
<dbReference type="SUPFAM" id="SSF48008">
    <property type="entry name" value="GntR ligand-binding domain-like"/>
    <property type="match status" value="1"/>
</dbReference>
<proteinExistence type="predicted"/>
<keyword evidence="3" id="KW-0804">Transcription</keyword>
<keyword evidence="6" id="KW-1185">Reference proteome</keyword>
<dbReference type="PANTHER" id="PTHR43537:SF51">
    <property type="entry name" value="HTH-TYPE TRANSCRIPTIONAL REGULATOR LGOR-RELATED"/>
    <property type="match status" value="1"/>
</dbReference>
<protein>
    <submittedName>
        <fullName evidence="5">DNA-binding transcriptional regulator, FadR family</fullName>
    </submittedName>
</protein>
<dbReference type="AlphaFoldDB" id="A0A1G8E3V8"/>
<dbReference type="PANTHER" id="PTHR43537">
    <property type="entry name" value="TRANSCRIPTIONAL REGULATOR, GNTR FAMILY"/>
    <property type="match status" value="1"/>
</dbReference>
<dbReference type="STRING" id="504805.SAMN05421505_119101"/>
<dbReference type="InterPro" id="IPR011711">
    <property type="entry name" value="GntR_C"/>
</dbReference>
<evidence type="ECO:0000256" key="2">
    <source>
        <dbReference type="ARBA" id="ARBA00023125"/>
    </source>
</evidence>
<dbReference type="EMBL" id="FNCN01000019">
    <property type="protein sequence ID" value="SDH64632.1"/>
    <property type="molecule type" value="Genomic_DNA"/>
</dbReference>
<reference evidence="5 6" key="1">
    <citation type="submission" date="2016-10" db="EMBL/GenBank/DDBJ databases">
        <authorList>
            <person name="de Groot N.N."/>
        </authorList>
    </citation>
    <scope>NUCLEOTIDE SEQUENCE [LARGE SCALE GENOMIC DNA]</scope>
    <source>
        <strain evidence="5 6">CPCC 201354</strain>
    </source>
</reference>
<dbReference type="GO" id="GO:0003677">
    <property type="term" value="F:DNA binding"/>
    <property type="evidence" value="ECO:0007669"/>
    <property type="project" value="UniProtKB-KW"/>
</dbReference>
<dbReference type="InterPro" id="IPR036388">
    <property type="entry name" value="WH-like_DNA-bd_sf"/>
</dbReference>
<dbReference type="SMART" id="SM00895">
    <property type="entry name" value="FCD"/>
    <property type="match status" value="1"/>
</dbReference>
<evidence type="ECO:0000313" key="5">
    <source>
        <dbReference type="EMBL" id="SDH64632.1"/>
    </source>
</evidence>
<dbReference type="PROSITE" id="PS50949">
    <property type="entry name" value="HTH_GNTR"/>
    <property type="match status" value="1"/>
</dbReference>
<dbReference type="InterPro" id="IPR000524">
    <property type="entry name" value="Tscrpt_reg_HTH_GntR"/>
</dbReference>
<name>A0A1G8E3V8_9ACTN</name>
<feature type="domain" description="HTH gntR-type" evidence="4">
    <location>
        <begin position="1"/>
        <end position="51"/>
    </location>
</feature>
<dbReference type="Gene3D" id="1.10.10.10">
    <property type="entry name" value="Winged helix-like DNA-binding domain superfamily/Winged helix DNA-binding domain"/>
    <property type="match status" value="1"/>
</dbReference>
<dbReference type="Pfam" id="PF07729">
    <property type="entry name" value="FCD"/>
    <property type="match status" value="1"/>
</dbReference>
<dbReference type="Gene3D" id="1.20.120.530">
    <property type="entry name" value="GntR ligand-binding domain-like"/>
    <property type="match status" value="1"/>
</dbReference>